<dbReference type="RefSeq" id="WP_185898866.1">
    <property type="nucleotide sequence ID" value="NZ_JACLZK010000002.1"/>
</dbReference>
<evidence type="ECO:0000259" key="2">
    <source>
        <dbReference type="Pfam" id="PF13946"/>
    </source>
</evidence>
<comment type="caution">
    <text evidence="3">The sequence shown here is derived from an EMBL/GenBank/DDBJ whole genome shotgun (WGS) entry which is preliminary data.</text>
</comment>
<accession>A0A842J792</accession>
<evidence type="ECO:0000313" key="4">
    <source>
        <dbReference type="Proteomes" id="UP000552683"/>
    </source>
</evidence>
<proteinExistence type="predicted"/>
<sequence>MSLTQSQISALYVALFGRASEGAGSKFWLNAANTQNLSMADIANAMLNTSAAKEYFGGNLDTDEKFINHIYENVLGKSTGIDKEGKAFWVNKLKEGIDKGFIASELLKAALDPKYSNSTDEATKAAHNLLVNKVLASNMVADSIENVPSGSIQNALKAFVDINGNISSSLKASDIQKVIQDNKGTLTVDETKLEASAKQNNKVKILSQVTGKSEDEIKQIVPKEDIPNTPDTPNTPDVPNTPNTPNTPSNPGQGGNSGGNSGGGKPSPIIKEVDAKTFLEETANSSSNVKFIIKDEGGVIQNNIEKIAAKLAYVSSIKYEGSFTMDANKATEALLNKISEGKIWLHNATSDHLNLIKSSSVEKFFIDDSKDFTLDIATFTALKNKKANGDKFVIKDTSANIVKNFDYIKSHIDSIKTLDSTDNAEINFIKAKYDVIKDVVSQDDKDNNVYKVEELTGKAAMKPIDVKDGKALAWEYTNDTSGVTYRIEFGKRDAQPENSDIKVDMPDGKFYNGENMIKDYKIKAYKFYEKDGYKVTEEYTPSVSKVGDITRDKFDEKGVLEEKVLERSDGQKLTLTYEDGKLSYARKTDPKYANTEIDFEISKDSENLDYKGKLYQNASSPEHLSPLTPNFNYKGKVTVTDSALNTKWTADIGNSEVVYRAYDGRFSDDVTLVSKAAYTVNSSYGVDTFDIAQTLQENANLKKISINADTSNLSNGSKMAVLDNAQDKITLPSNITELSKAQDGVNLQNIEEKLSTLGVDKAQYLLQNVGENKFNAYMALNTDGVEGYQEGSDTLIEVKDVENRSKFTELKDGATSIYKKLNSDFTAPTPSTFQNAVAKDVVDGKSKIWEYVNTATNKTYQIVFERAQDENSGFKFAQGVFFDKNEKVLNTTGWQTRAKVYEIDKSTPNVEIVKSLSNNEGGRVVQTVTKTYDASNKLIKQVLQDSSYSQNDRTIDVTYENEQIKSATITSAEYANKTIKFDVGSDNETSLLATKSALTMDLSTPWDLSPLNDVTKGFKGTATITDKALGKKAVANVGDTQTTFKIYENIDSDKISLISKAQGNNGSFLGKEEFDLKETIAQNPDAKKITIDAGGKMMQISKGEKIKLPDNIAKISKAADGTDSSNLTEKLANLKAGEGAYFLENVGADKFDAYLALNTDGIDGYQEGSDTLVKISGVAYSTGFSDVDGGYTTLS</sequence>
<dbReference type="EMBL" id="JACLZK010000002">
    <property type="protein sequence ID" value="MBC2883338.1"/>
    <property type="molecule type" value="Genomic_DNA"/>
</dbReference>
<dbReference type="InterPro" id="IPR025282">
    <property type="entry name" value="DUF4214"/>
</dbReference>
<feature type="region of interest" description="Disordered" evidence="1">
    <location>
        <begin position="216"/>
        <end position="269"/>
    </location>
</feature>
<protein>
    <recommendedName>
        <fullName evidence="2">DUF4214 domain-containing protein</fullName>
    </recommendedName>
</protein>
<reference evidence="3 4" key="1">
    <citation type="submission" date="2020-08" db="EMBL/GenBank/DDBJ databases">
        <title>Complete genome and description of Campylobacter massiliensis Marseille-Q3452 sp. nov.</title>
        <authorList>
            <person name="Antezack A."/>
        </authorList>
    </citation>
    <scope>NUCLEOTIDE SEQUENCE [LARGE SCALE GENOMIC DNA]</scope>
    <source>
        <strain evidence="3 4">Marseille-Q3452</strain>
    </source>
</reference>
<dbReference type="Pfam" id="PF13946">
    <property type="entry name" value="DUF4214"/>
    <property type="match status" value="1"/>
</dbReference>
<gene>
    <name evidence="3" type="ORF">H7R39_08740</name>
</gene>
<dbReference type="AlphaFoldDB" id="A0A842J792"/>
<feature type="compositionally biased region" description="Gly residues" evidence="1">
    <location>
        <begin position="252"/>
        <end position="265"/>
    </location>
</feature>
<feature type="compositionally biased region" description="Basic and acidic residues" evidence="1">
    <location>
        <begin position="216"/>
        <end position="226"/>
    </location>
</feature>
<dbReference type="Proteomes" id="UP000552683">
    <property type="component" value="Unassembled WGS sequence"/>
</dbReference>
<organism evidence="3 4">
    <name type="scientific">Campylobacter massiliensis</name>
    <dbReference type="NCBI Taxonomy" id="2762557"/>
    <lineage>
        <taxon>Bacteria</taxon>
        <taxon>Pseudomonadati</taxon>
        <taxon>Campylobacterota</taxon>
        <taxon>Epsilonproteobacteria</taxon>
        <taxon>Campylobacterales</taxon>
        <taxon>Campylobacteraceae</taxon>
        <taxon>Campylobacter</taxon>
    </lineage>
</organism>
<evidence type="ECO:0000313" key="3">
    <source>
        <dbReference type="EMBL" id="MBC2883338.1"/>
    </source>
</evidence>
<feature type="compositionally biased region" description="Low complexity" evidence="1">
    <location>
        <begin position="227"/>
        <end position="251"/>
    </location>
</feature>
<feature type="domain" description="DUF4214" evidence="2">
    <location>
        <begin position="46"/>
        <end position="99"/>
    </location>
</feature>
<name>A0A842J792_9BACT</name>
<keyword evidence="4" id="KW-1185">Reference proteome</keyword>
<evidence type="ECO:0000256" key="1">
    <source>
        <dbReference type="SAM" id="MobiDB-lite"/>
    </source>
</evidence>